<name>A0A1X7DQL7_9PROT</name>
<comment type="similarity">
    <text evidence="8 9">Belongs to the TRAP transporter small permease family.</text>
</comment>
<proteinExistence type="inferred from homology"/>
<dbReference type="InterPro" id="IPR007387">
    <property type="entry name" value="TRAP_DctQ"/>
</dbReference>
<dbReference type="GO" id="GO:0005886">
    <property type="term" value="C:plasma membrane"/>
    <property type="evidence" value="ECO:0007669"/>
    <property type="project" value="UniProtKB-SubCell"/>
</dbReference>
<organism evidence="11 12">
    <name type="scientific">Azospirillum oryzae</name>
    <dbReference type="NCBI Taxonomy" id="286727"/>
    <lineage>
        <taxon>Bacteria</taxon>
        <taxon>Pseudomonadati</taxon>
        <taxon>Pseudomonadota</taxon>
        <taxon>Alphaproteobacteria</taxon>
        <taxon>Rhodospirillales</taxon>
        <taxon>Azospirillaceae</taxon>
        <taxon>Azospirillum</taxon>
    </lineage>
</organism>
<evidence type="ECO:0000256" key="9">
    <source>
        <dbReference type="RuleBase" id="RU369079"/>
    </source>
</evidence>
<dbReference type="InterPro" id="IPR055348">
    <property type="entry name" value="DctQ"/>
</dbReference>
<dbReference type="GO" id="GO:0015740">
    <property type="term" value="P:C4-dicarboxylate transport"/>
    <property type="evidence" value="ECO:0007669"/>
    <property type="project" value="TreeGrafter"/>
</dbReference>
<dbReference type="PANTHER" id="PTHR35011">
    <property type="entry name" value="2,3-DIKETO-L-GULONATE TRAP TRANSPORTER SMALL PERMEASE PROTEIN YIAM"/>
    <property type="match status" value="1"/>
</dbReference>
<comment type="function">
    <text evidence="9">Part of the tripartite ATP-independent periplasmic (TRAP) transport system.</text>
</comment>
<comment type="subunit">
    <text evidence="9">The complex comprises the extracytoplasmic solute receptor protein and the two transmembrane proteins.</text>
</comment>
<comment type="subcellular location">
    <subcellularLocation>
        <location evidence="1 9">Cell inner membrane</location>
        <topology evidence="1 9">Multi-pass membrane protein</topology>
    </subcellularLocation>
</comment>
<keyword evidence="4 9" id="KW-0997">Cell inner membrane</keyword>
<keyword evidence="3" id="KW-1003">Cell membrane</keyword>
<evidence type="ECO:0000313" key="12">
    <source>
        <dbReference type="Proteomes" id="UP000192936"/>
    </source>
</evidence>
<evidence type="ECO:0000256" key="3">
    <source>
        <dbReference type="ARBA" id="ARBA00022475"/>
    </source>
</evidence>
<dbReference type="STRING" id="286727.SAMN02982917_0851"/>
<feature type="domain" description="Tripartite ATP-independent periplasmic transporters DctQ component" evidence="10">
    <location>
        <begin position="29"/>
        <end position="157"/>
    </location>
</feature>
<dbReference type="OrthoDB" id="4250245at2"/>
<evidence type="ECO:0000256" key="8">
    <source>
        <dbReference type="ARBA" id="ARBA00038436"/>
    </source>
</evidence>
<keyword evidence="2 9" id="KW-0813">Transport</keyword>
<evidence type="ECO:0000256" key="1">
    <source>
        <dbReference type="ARBA" id="ARBA00004429"/>
    </source>
</evidence>
<accession>A0A1X7DQL7</accession>
<sequence>MSKTRGPTGILDAVDHVFSLVAAACMMLIMLVVVADVVMRYFFAMPLAWSYDVISLYLMVGMFFFGVSDTLRENGHIGIDILQRSMPAPMRHVGEAAGYLLSAMVTAAIGWLAFQRSLSAWQNDEALSGAYLWPTWIALVPVVIGGLLLTLRNLLLTATHLRDAFGGAQSVDHAPTPNLEERI</sequence>
<evidence type="ECO:0000256" key="6">
    <source>
        <dbReference type="ARBA" id="ARBA00022989"/>
    </source>
</evidence>
<dbReference type="Pfam" id="PF04290">
    <property type="entry name" value="DctQ"/>
    <property type="match status" value="1"/>
</dbReference>
<dbReference type="Proteomes" id="UP000192936">
    <property type="component" value="Unassembled WGS sequence"/>
</dbReference>
<dbReference type="GO" id="GO:0022857">
    <property type="term" value="F:transmembrane transporter activity"/>
    <property type="evidence" value="ECO:0007669"/>
    <property type="project" value="UniProtKB-UniRule"/>
</dbReference>
<feature type="transmembrane region" description="Helical" evidence="9">
    <location>
        <begin position="92"/>
        <end position="113"/>
    </location>
</feature>
<evidence type="ECO:0000256" key="2">
    <source>
        <dbReference type="ARBA" id="ARBA00022448"/>
    </source>
</evidence>
<keyword evidence="6 9" id="KW-1133">Transmembrane helix</keyword>
<evidence type="ECO:0000256" key="7">
    <source>
        <dbReference type="ARBA" id="ARBA00023136"/>
    </source>
</evidence>
<reference evidence="11 12" key="1">
    <citation type="submission" date="2017-04" db="EMBL/GenBank/DDBJ databases">
        <authorList>
            <person name="Afonso C.L."/>
            <person name="Miller P.J."/>
            <person name="Scott M.A."/>
            <person name="Spackman E."/>
            <person name="Goraichik I."/>
            <person name="Dimitrov K.M."/>
            <person name="Suarez D.L."/>
            <person name="Swayne D.E."/>
        </authorList>
    </citation>
    <scope>NUCLEOTIDE SEQUENCE [LARGE SCALE GENOMIC DNA]</scope>
    <source>
        <strain evidence="11 12">A2P</strain>
    </source>
</reference>
<keyword evidence="5 9" id="KW-0812">Transmembrane</keyword>
<evidence type="ECO:0000256" key="4">
    <source>
        <dbReference type="ARBA" id="ARBA00022519"/>
    </source>
</evidence>
<feature type="transmembrane region" description="Helical" evidence="9">
    <location>
        <begin position="133"/>
        <end position="155"/>
    </location>
</feature>
<protein>
    <recommendedName>
        <fullName evidence="9">TRAP transporter small permease protein</fullName>
    </recommendedName>
</protein>
<gene>
    <name evidence="11" type="ORF">SAMN02982917_0851</name>
</gene>
<feature type="transmembrane region" description="Helical" evidence="9">
    <location>
        <begin position="49"/>
        <end position="71"/>
    </location>
</feature>
<dbReference type="AlphaFoldDB" id="A0A1X7DQL7"/>
<dbReference type="PANTHER" id="PTHR35011:SF10">
    <property type="entry name" value="TRAP TRANSPORTER SMALL PERMEASE PROTEIN"/>
    <property type="match status" value="1"/>
</dbReference>
<keyword evidence="7 9" id="KW-0472">Membrane</keyword>
<evidence type="ECO:0000259" key="10">
    <source>
        <dbReference type="Pfam" id="PF04290"/>
    </source>
</evidence>
<evidence type="ECO:0000256" key="5">
    <source>
        <dbReference type="ARBA" id="ARBA00022692"/>
    </source>
</evidence>
<feature type="transmembrane region" description="Helical" evidence="9">
    <location>
        <begin position="20"/>
        <end position="43"/>
    </location>
</feature>
<evidence type="ECO:0000313" key="11">
    <source>
        <dbReference type="EMBL" id="SMF19719.1"/>
    </source>
</evidence>
<dbReference type="EMBL" id="FXAK01000001">
    <property type="protein sequence ID" value="SMF19719.1"/>
    <property type="molecule type" value="Genomic_DNA"/>
</dbReference>
<dbReference type="RefSeq" id="WP_085082567.1">
    <property type="nucleotide sequence ID" value="NZ_FXAK01000001.1"/>
</dbReference>